<dbReference type="PANTHER" id="PTHR11319">
    <property type="entry name" value="G PROTEIN-COUPLED RECEPTOR-RELATED"/>
    <property type="match status" value="1"/>
</dbReference>
<feature type="domain" description="DUF7630" evidence="3">
    <location>
        <begin position="735"/>
        <end position="776"/>
    </location>
</feature>
<dbReference type="Proteomes" id="UP000054408">
    <property type="component" value="Unassembled WGS sequence"/>
</dbReference>
<dbReference type="InterPro" id="IPR011050">
    <property type="entry name" value="Pectin_lyase_fold/virulence"/>
</dbReference>
<evidence type="ECO:0000313" key="4">
    <source>
        <dbReference type="EMBL" id="KNC46472.1"/>
    </source>
</evidence>
<evidence type="ECO:0000313" key="5">
    <source>
        <dbReference type="Proteomes" id="UP000054408"/>
    </source>
</evidence>
<keyword evidence="2" id="KW-0472">Membrane</keyword>
<feature type="transmembrane region" description="Helical" evidence="2">
    <location>
        <begin position="931"/>
        <end position="947"/>
    </location>
</feature>
<dbReference type="Pfam" id="PF24633">
    <property type="entry name" value="DUF7630"/>
    <property type="match status" value="1"/>
</dbReference>
<dbReference type="GeneID" id="25569471"/>
<dbReference type="AlphaFoldDB" id="A0A0L0D2E9"/>
<feature type="transmembrane region" description="Helical" evidence="2">
    <location>
        <begin position="959"/>
        <end position="976"/>
    </location>
</feature>
<evidence type="ECO:0000256" key="1">
    <source>
        <dbReference type="ARBA" id="ARBA00022729"/>
    </source>
</evidence>
<dbReference type="EMBL" id="GL349536">
    <property type="protein sequence ID" value="KNC46472.1"/>
    <property type="molecule type" value="Genomic_DNA"/>
</dbReference>
<dbReference type="OrthoDB" id="536686at2759"/>
<dbReference type="PANTHER" id="PTHR11319:SF35">
    <property type="entry name" value="OUTER MEMBRANE PROTEIN PMPC-RELATED"/>
    <property type="match status" value="1"/>
</dbReference>
<feature type="transmembrane region" description="Helical" evidence="2">
    <location>
        <begin position="873"/>
        <end position="897"/>
    </location>
</feature>
<evidence type="ECO:0000256" key="2">
    <source>
        <dbReference type="SAM" id="Phobius"/>
    </source>
</evidence>
<sequence length="1155" mass="115413">MDYVGIVDVDGDGRLDVVATSSNTYSSASFTVFSTKDGLVWSAMTAAVSGTRTWRAVADVNGDGLLDAVTYSSGGVRVALQSGRDADTVYTPQTRPLDLRLAPCMLDRFSFACVAANIAASSRCVADTLMLEPGVYSCVADAHFCLGSVIFECADAAAGRGPGPVHGGRTSAADVATVGRLTALAELHGTPGLRVNGNGAALELRNATIRGCRASEPGDDQVMVDVGVGGAVLASGGGRVAATGSLFADNSAAGEGGSLAVRGSGTVAELEKSVIDGSMAGRGGGVSVSSGARLEVRDGTVIRGCTASGDGGGAWVGPGGATLAMVGGEVSDNTAGGIGSGGGLHVVGGSQADLDGVTVRGNRAGSAGGGLAIVASSVSSGLAVARASVDVPEVTAVSGDAERAKAGYAAANRLSDCVITGNTAGTFGHGLAVCGEGVGVSGAATRWRDNAGRDDVFVCAAEGVAASLAGPETVPWLRVASDAAAEVLTASSGTRIAAPLSRLEWVTAPAGTVTSGDGPRATVVGVDWLGREHIEPELDVAVVVDAPSGMLVSGETTSAMSQAVTAVPGVSVSVLASVASSVTLPAPVSMRVEAVTSRSGGHTVGGLAAAFEVTGCGMGAGASVQSTVSGNMVVDVVVCAACVEGTMSTSVSLDGCVAVPSCPLNTQRLAGSGAINVTSGSGVDDCVCKPGFWSRTGRSGVACDACPRGGVCDGGLDSPRAAPGFFPDADSEAVFVACPASEACLGSGQCAAGYTARLCAQCADGYFALGGRCRKCRPVANAMVTVALLIGALVVTGVLLAFNLTEGLRYKFAAAMIGLNGLQMSAIYGRLDFEWGPVARVYFDIASAVNLDVELTSPECSLVRGADVWVLKWALTLILPVFVALAICGAATVYGLLIAQGSGWWFETAIMARKAGLVLCMTFMFTDEGKASMGVCALAVALGHLVYVRPYASDFHNRLAMLVLAATTLALYGGTLKDAPLRMAWVSTWVVVILIALVGGNGYDLWRMQRSEKAIEDAEYFVAGGFATALASASGERPRSASVEMGTVMVEGVAWETLGSGNELALSSVEASRGVLSPIGSGRAEACLSLPTLGGIGSDPAPHEVSGFGWAAAGASPYHSEISMGGAAQAGSLLALSMSSSSSTSSSSSSSSSSS</sequence>
<dbReference type="InterPro" id="IPR056047">
    <property type="entry name" value="CRMPA-like_DUF7630"/>
</dbReference>
<proteinExistence type="predicted"/>
<feature type="transmembrane region" description="Helical" evidence="2">
    <location>
        <begin position="782"/>
        <end position="805"/>
    </location>
</feature>
<dbReference type="SUPFAM" id="SSF69318">
    <property type="entry name" value="Integrin alpha N-terminal domain"/>
    <property type="match status" value="1"/>
</dbReference>
<evidence type="ECO:0000259" key="3">
    <source>
        <dbReference type="Pfam" id="PF24633"/>
    </source>
</evidence>
<dbReference type="InterPro" id="IPR013517">
    <property type="entry name" value="FG-GAP"/>
</dbReference>
<feature type="transmembrane region" description="Helical" evidence="2">
    <location>
        <begin position="982"/>
        <end position="1003"/>
    </location>
</feature>
<protein>
    <recommendedName>
        <fullName evidence="3">DUF7630 domain-containing protein</fullName>
    </recommendedName>
</protein>
<name>A0A0L0D2E9_THETB</name>
<keyword evidence="1" id="KW-0732">Signal</keyword>
<gene>
    <name evidence="4" type="ORF">AMSG_11542</name>
</gene>
<keyword evidence="5" id="KW-1185">Reference proteome</keyword>
<accession>A0A0L0D2E9</accession>
<keyword evidence="2" id="KW-0812">Transmembrane</keyword>
<dbReference type="RefSeq" id="XP_013752600.1">
    <property type="nucleotide sequence ID" value="XM_013897146.1"/>
</dbReference>
<dbReference type="Pfam" id="PF13517">
    <property type="entry name" value="FG-GAP_3"/>
    <property type="match status" value="1"/>
</dbReference>
<reference evidence="4 5" key="1">
    <citation type="submission" date="2010-05" db="EMBL/GenBank/DDBJ databases">
        <title>The Genome Sequence of Thecamonas trahens ATCC 50062.</title>
        <authorList>
            <consortium name="The Broad Institute Genome Sequencing Platform"/>
            <person name="Russ C."/>
            <person name="Cuomo C."/>
            <person name="Shea T."/>
            <person name="Young S.K."/>
            <person name="Zeng Q."/>
            <person name="Koehrsen M."/>
            <person name="Haas B."/>
            <person name="Borodovsky M."/>
            <person name="Guigo R."/>
            <person name="Alvarado L."/>
            <person name="Berlin A."/>
            <person name="Bochicchio J."/>
            <person name="Borenstein D."/>
            <person name="Chapman S."/>
            <person name="Chen Z."/>
            <person name="Freedman E."/>
            <person name="Gellesch M."/>
            <person name="Goldberg J."/>
            <person name="Griggs A."/>
            <person name="Gujja S."/>
            <person name="Heilman E."/>
            <person name="Heiman D."/>
            <person name="Hepburn T."/>
            <person name="Howarth C."/>
            <person name="Jen D."/>
            <person name="Larson L."/>
            <person name="Mehta T."/>
            <person name="Park D."/>
            <person name="Pearson M."/>
            <person name="Roberts A."/>
            <person name="Saif S."/>
            <person name="Shenoy N."/>
            <person name="Sisk P."/>
            <person name="Stolte C."/>
            <person name="Sykes S."/>
            <person name="Thomson T."/>
            <person name="Walk T."/>
            <person name="White J."/>
            <person name="Yandava C."/>
            <person name="Burger G."/>
            <person name="Gray M.W."/>
            <person name="Holland P.W.H."/>
            <person name="King N."/>
            <person name="Lang F.B.F."/>
            <person name="Roger A.J."/>
            <person name="Ruiz-Trillo I."/>
            <person name="Lander E."/>
            <person name="Nusbaum C."/>
        </authorList>
    </citation>
    <scope>NUCLEOTIDE SEQUENCE [LARGE SCALE GENOMIC DNA]</scope>
    <source>
        <strain evidence="4 5">ATCC 50062</strain>
    </source>
</reference>
<dbReference type="SUPFAM" id="SSF51126">
    <property type="entry name" value="Pectin lyase-like"/>
    <property type="match status" value="1"/>
</dbReference>
<dbReference type="InterPro" id="IPR028994">
    <property type="entry name" value="Integrin_alpha_N"/>
</dbReference>
<keyword evidence="2" id="KW-1133">Transmembrane helix</keyword>
<organism evidence="4 5">
    <name type="scientific">Thecamonas trahens ATCC 50062</name>
    <dbReference type="NCBI Taxonomy" id="461836"/>
    <lineage>
        <taxon>Eukaryota</taxon>
        <taxon>Apusozoa</taxon>
        <taxon>Apusomonadida</taxon>
        <taxon>Apusomonadidae</taxon>
        <taxon>Thecamonas</taxon>
    </lineage>
</organism>